<dbReference type="Proteomes" id="UP000529637">
    <property type="component" value="Unassembled WGS sequence"/>
</dbReference>
<reference evidence="6 7" key="1">
    <citation type="submission" date="2020-06" db="EMBL/GenBank/DDBJ databases">
        <title>Schlegella sp. ID0723 isolated from air conditioner.</title>
        <authorList>
            <person name="Kim D.Y."/>
            <person name="Kim D.-U."/>
        </authorList>
    </citation>
    <scope>NUCLEOTIDE SEQUENCE [LARGE SCALE GENOMIC DNA]</scope>
    <source>
        <strain evidence="6 7">ID0723</strain>
    </source>
</reference>
<feature type="domain" description="HTH lysR-type" evidence="5">
    <location>
        <begin position="6"/>
        <end position="63"/>
    </location>
</feature>
<evidence type="ECO:0000256" key="3">
    <source>
        <dbReference type="ARBA" id="ARBA00023125"/>
    </source>
</evidence>
<proteinExistence type="inferred from homology"/>
<dbReference type="PRINTS" id="PR00039">
    <property type="entry name" value="HTHLYSR"/>
</dbReference>
<dbReference type="Pfam" id="PF00126">
    <property type="entry name" value="HTH_1"/>
    <property type="match status" value="1"/>
</dbReference>
<dbReference type="Gene3D" id="3.40.190.10">
    <property type="entry name" value="Periplasmic binding protein-like II"/>
    <property type="match status" value="2"/>
</dbReference>
<dbReference type="FunFam" id="1.10.10.10:FF:000038">
    <property type="entry name" value="Glycine cleavage system transcriptional activator"/>
    <property type="match status" value="1"/>
</dbReference>
<dbReference type="InterPro" id="IPR058163">
    <property type="entry name" value="LysR-type_TF_proteobact-type"/>
</dbReference>
<dbReference type="PANTHER" id="PTHR30537">
    <property type="entry name" value="HTH-TYPE TRANSCRIPTIONAL REGULATOR"/>
    <property type="match status" value="1"/>
</dbReference>
<evidence type="ECO:0000313" key="7">
    <source>
        <dbReference type="Proteomes" id="UP000529637"/>
    </source>
</evidence>
<comment type="similarity">
    <text evidence="1">Belongs to the LysR transcriptional regulatory family.</text>
</comment>
<dbReference type="Pfam" id="PF03466">
    <property type="entry name" value="LysR_substrate"/>
    <property type="match status" value="1"/>
</dbReference>
<sequence>MRRKIPSTHALTAFEAAARHQSFTRAADELALTQSAVCRQIAALERFVDVKLFRRTRRGILLTEAGARFSQNVRARLDEVERDTLAVMANGGAERSLELGVMPTFATRWLLPRLPAFKRDHPGITLHLTPRVRPFSFEETALDAALHAGYAGWPGTESTLLMHEQLIAVGSPALVGARKKLKPADLTRFELLQATTRPYAWRRWFESVGVRFEGDLAGPRMELFSMMSQAAMHGLGIALVPRFLVEDELADGSLVQLTSHSLFSDRSYYLIWPERRAHDPTLAAFKAWVEGEAKAYRDRAGAEFAE</sequence>
<dbReference type="GO" id="GO:0003700">
    <property type="term" value="F:DNA-binding transcription factor activity"/>
    <property type="evidence" value="ECO:0007669"/>
    <property type="project" value="InterPro"/>
</dbReference>
<dbReference type="InterPro" id="IPR036390">
    <property type="entry name" value="WH_DNA-bd_sf"/>
</dbReference>
<evidence type="ECO:0000259" key="5">
    <source>
        <dbReference type="PROSITE" id="PS50931"/>
    </source>
</evidence>
<accession>A0A7Y6NKH4</accession>
<protein>
    <submittedName>
        <fullName evidence="6">LysR family transcriptional regulator</fullName>
    </submittedName>
</protein>
<comment type="caution">
    <text evidence="6">The sequence shown here is derived from an EMBL/GenBank/DDBJ whole genome shotgun (WGS) entry which is preliminary data.</text>
</comment>
<dbReference type="SUPFAM" id="SSF46785">
    <property type="entry name" value="Winged helix' DNA-binding domain"/>
    <property type="match status" value="1"/>
</dbReference>
<keyword evidence="3" id="KW-0238">DNA-binding</keyword>
<dbReference type="EMBL" id="JABWMJ010000001">
    <property type="protein sequence ID" value="NUZ04777.1"/>
    <property type="molecule type" value="Genomic_DNA"/>
</dbReference>
<evidence type="ECO:0000256" key="4">
    <source>
        <dbReference type="ARBA" id="ARBA00023163"/>
    </source>
</evidence>
<keyword evidence="7" id="KW-1185">Reference proteome</keyword>
<evidence type="ECO:0000256" key="2">
    <source>
        <dbReference type="ARBA" id="ARBA00023015"/>
    </source>
</evidence>
<dbReference type="InterPro" id="IPR036388">
    <property type="entry name" value="WH-like_DNA-bd_sf"/>
</dbReference>
<dbReference type="GO" id="GO:0043565">
    <property type="term" value="F:sequence-specific DNA binding"/>
    <property type="evidence" value="ECO:0007669"/>
    <property type="project" value="TreeGrafter"/>
</dbReference>
<dbReference type="AlphaFoldDB" id="A0A7Y6NKH4"/>
<organism evidence="6 7">
    <name type="scientific">Piscinibacter koreensis</name>
    <dbReference type="NCBI Taxonomy" id="2742824"/>
    <lineage>
        <taxon>Bacteria</taxon>
        <taxon>Pseudomonadati</taxon>
        <taxon>Pseudomonadota</taxon>
        <taxon>Betaproteobacteria</taxon>
        <taxon>Burkholderiales</taxon>
        <taxon>Sphaerotilaceae</taxon>
        <taxon>Piscinibacter</taxon>
    </lineage>
</organism>
<keyword evidence="4" id="KW-0804">Transcription</keyword>
<dbReference type="PANTHER" id="PTHR30537:SF26">
    <property type="entry name" value="GLYCINE CLEAVAGE SYSTEM TRANSCRIPTIONAL ACTIVATOR"/>
    <property type="match status" value="1"/>
</dbReference>
<name>A0A7Y6NKH4_9BURK</name>
<dbReference type="InterPro" id="IPR005119">
    <property type="entry name" value="LysR_subst-bd"/>
</dbReference>
<evidence type="ECO:0000313" key="6">
    <source>
        <dbReference type="EMBL" id="NUZ04777.1"/>
    </source>
</evidence>
<keyword evidence="2" id="KW-0805">Transcription regulation</keyword>
<dbReference type="GO" id="GO:0006351">
    <property type="term" value="P:DNA-templated transcription"/>
    <property type="evidence" value="ECO:0007669"/>
    <property type="project" value="TreeGrafter"/>
</dbReference>
<dbReference type="RefSeq" id="WP_176065982.1">
    <property type="nucleotide sequence ID" value="NZ_JABWMJ010000001.1"/>
</dbReference>
<dbReference type="SUPFAM" id="SSF53850">
    <property type="entry name" value="Periplasmic binding protein-like II"/>
    <property type="match status" value="1"/>
</dbReference>
<gene>
    <name evidence="6" type="ORF">HQN59_03290</name>
</gene>
<dbReference type="InterPro" id="IPR000847">
    <property type="entry name" value="LysR_HTH_N"/>
</dbReference>
<evidence type="ECO:0000256" key="1">
    <source>
        <dbReference type="ARBA" id="ARBA00009437"/>
    </source>
</evidence>
<dbReference type="PROSITE" id="PS50931">
    <property type="entry name" value="HTH_LYSR"/>
    <property type="match status" value="1"/>
</dbReference>
<dbReference type="Gene3D" id="1.10.10.10">
    <property type="entry name" value="Winged helix-like DNA-binding domain superfamily/Winged helix DNA-binding domain"/>
    <property type="match status" value="1"/>
</dbReference>